<gene>
    <name evidence="2" type="ORF">Lokhon_02424</name>
</gene>
<dbReference type="OrthoDB" id="9795613at2"/>
<evidence type="ECO:0000313" key="2">
    <source>
        <dbReference type="EMBL" id="EYD70782.1"/>
    </source>
</evidence>
<dbReference type="InterPro" id="IPR001753">
    <property type="entry name" value="Enoyl-CoA_hydra/iso"/>
</dbReference>
<name>A0A017H8E3_9RHOB</name>
<dbReference type="InterPro" id="IPR029045">
    <property type="entry name" value="ClpP/crotonase-like_dom_sf"/>
</dbReference>
<dbReference type="Gene3D" id="3.90.226.10">
    <property type="entry name" value="2-enoyl-CoA Hydratase, Chain A, domain 1"/>
    <property type="match status" value="1"/>
</dbReference>
<dbReference type="EC" id="4.2.1.18" evidence="2"/>
<keyword evidence="2" id="KW-0456">Lyase</keyword>
<reference evidence="2 3" key="1">
    <citation type="submission" date="2013-03" db="EMBL/GenBank/DDBJ databases">
        <authorList>
            <person name="Fiebig A."/>
            <person name="Goeker M."/>
            <person name="Klenk H.-P.P."/>
        </authorList>
    </citation>
    <scope>NUCLEOTIDE SEQUENCE [LARGE SCALE GENOMIC DNA]</scope>
    <source>
        <strain evidence="2 3">DSM 17492</strain>
    </source>
</reference>
<dbReference type="AlphaFoldDB" id="A0A017H8E3"/>
<comment type="caution">
    <text evidence="2">The sequence shown here is derived from an EMBL/GenBank/DDBJ whole genome shotgun (WGS) entry which is preliminary data.</text>
</comment>
<dbReference type="STRING" id="1122180.Lokhon_02424"/>
<dbReference type="InterPro" id="IPR051683">
    <property type="entry name" value="Enoyl-CoA_Hydratase/Isomerase"/>
</dbReference>
<dbReference type="SUPFAM" id="SSF52096">
    <property type="entry name" value="ClpP/crotonase"/>
    <property type="match status" value="1"/>
</dbReference>
<organism evidence="2 3">
    <name type="scientific">Limimaricola hongkongensis DSM 17492</name>
    <dbReference type="NCBI Taxonomy" id="1122180"/>
    <lineage>
        <taxon>Bacteria</taxon>
        <taxon>Pseudomonadati</taxon>
        <taxon>Pseudomonadota</taxon>
        <taxon>Alphaproteobacteria</taxon>
        <taxon>Rhodobacterales</taxon>
        <taxon>Paracoccaceae</taxon>
        <taxon>Limimaricola</taxon>
    </lineage>
</organism>
<evidence type="ECO:0000313" key="3">
    <source>
        <dbReference type="Proteomes" id="UP000025047"/>
    </source>
</evidence>
<keyword evidence="3" id="KW-1185">Reference proteome</keyword>
<dbReference type="PATRIC" id="fig|1122180.6.peg.2407"/>
<dbReference type="EMBL" id="APGJ01000007">
    <property type="protein sequence ID" value="EYD70782.1"/>
    <property type="molecule type" value="Genomic_DNA"/>
</dbReference>
<dbReference type="GO" id="GO:0004490">
    <property type="term" value="F:methylglutaconyl-CoA hydratase activity"/>
    <property type="evidence" value="ECO:0007669"/>
    <property type="project" value="UniProtKB-EC"/>
</dbReference>
<dbReference type="CDD" id="cd06558">
    <property type="entry name" value="crotonase-like"/>
    <property type="match status" value="1"/>
</dbReference>
<proteinExistence type="inferred from homology"/>
<sequence>MSYETLDLEADDRGVLTVTLNAPERRNALSAKMMDELTALSRAEGAKARAVVLRGAGEVFCAGGDLTWMQAQIRADRDGRRAEARRLAGMLDALNTMPSPLIGRVHGGAYGGGVGLACICDVVVAEEATRFGFTETRLGIIPATISPYVLARMGEGRARQVFMSARIFGAEEAVRLGIATRAVPEADIDAAVEAEVAPYLKIARGAAARAKALARSLGPRIDEAVIEATIDRLVEAWESPEAEEGIAAFLEKRPARWA</sequence>
<dbReference type="Proteomes" id="UP000025047">
    <property type="component" value="Unassembled WGS sequence"/>
</dbReference>
<protein>
    <submittedName>
        <fullName evidence="2">Methylglutaconyl-CoA hydratase</fullName>
        <ecNumber evidence="2">4.2.1.18</ecNumber>
    </submittedName>
</protein>
<dbReference type="PANTHER" id="PTHR42964:SF1">
    <property type="entry name" value="POLYKETIDE BIOSYNTHESIS ENOYL-COA HYDRATASE PKSH-RELATED"/>
    <property type="match status" value="1"/>
</dbReference>
<dbReference type="HOGENOM" id="CLU_009834_7_3_5"/>
<dbReference type="RefSeq" id="WP_017929666.1">
    <property type="nucleotide sequence ID" value="NZ_KB823003.1"/>
</dbReference>
<dbReference type="Pfam" id="PF00378">
    <property type="entry name" value="ECH_1"/>
    <property type="match status" value="1"/>
</dbReference>
<dbReference type="PANTHER" id="PTHR42964">
    <property type="entry name" value="ENOYL-COA HYDRATASE"/>
    <property type="match status" value="1"/>
</dbReference>
<accession>A0A017H8E3</accession>
<comment type="similarity">
    <text evidence="1">Belongs to the enoyl-CoA hydratase/isomerase family.</text>
</comment>
<dbReference type="eggNOG" id="COG1024">
    <property type="taxonomic scope" value="Bacteria"/>
</dbReference>
<evidence type="ECO:0000256" key="1">
    <source>
        <dbReference type="ARBA" id="ARBA00005254"/>
    </source>
</evidence>
<dbReference type="NCBIfam" id="NF005675">
    <property type="entry name" value="PRK07468.1"/>
    <property type="match status" value="1"/>
</dbReference>